<dbReference type="Gene3D" id="1.10.760.10">
    <property type="entry name" value="Cytochrome c-like domain"/>
    <property type="match status" value="2"/>
</dbReference>
<protein>
    <submittedName>
        <fullName evidence="10">CytC-type peroxidase</fullName>
        <ecNumber evidence="10">1.11.1.5</ecNumber>
    </submittedName>
</protein>
<evidence type="ECO:0000256" key="4">
    <source>
        <dbReference type="ARBA" id="ARBA00023002"/>
    </source>
</evidence>
<dbReference type="RefSeq" id="WP_015410239.1">
    <property type="nucleotide sequence ID" value="NC_020388.1"/>
</dbReference>
<dbReference type="HOGENOM" id="CLU_034652_3_1_2"/>
<dbReference type="OrthoDB" id="202054at2157"/>
<evidence type="ECO:0000256" key="3">
    <source>
        <dbReference type="ARBA" id="ARBA00022723"/>
    </source>
</evidence>
<dbReference type="GO" id="GO:0004130">
    <property type="term" value="F:cytochrome-c peroxidase activity"/>
    <property type="evidence" value="ECO:0007669"/>
    <property type="project" value="UniProtKB-EC"/>
</dbReference>
<feature type="region of interest" description="Disordered" evidence="7">
    <location>
        <begin position="27"/>
        <end position="70"/>
    </location>
</feature>
<feature type="compositionally biased region" description="Polar residues" evidence="7">
    <location>
        <begin position="403"/>
        <end position="414"/>
    </location>
</feature>
<comment type="subcellular location">
    <subcellularLocation>
        <location evidence="1">Cell envelope</location>
    </subcellularLocation>
</comment>
<evidence type="ECO:0000256" key="8">
    <source>
        <dbReference type="SAM" id="Phobius"/>
    </source>
</evidence>
<name>M1Y4P4_NATM8</name>
<accession>M1Y4P4</accession>
<dbReference type="PANTHER" id="PTHR30600">
    <property type="entry name" value="CYTOCHROME C PEROXIDASE-RELATED"/>
    <property type="match status" value="1"/>
</dbReference>
<dbReference type="GeneID" id="14651846"/>
<organism evidence="10 11">
    <name type="scientific">Natronomonas moolapensis (strain DSM 18674 / CECT 7526 / JCM 14361 / 8.8.11)</name>
    <dbReference type="NCBI Taxonomy" id="268739"/>
    <lineage>
        <taxon>Archaea</taxon>
        <taxon>Methanobacteriati</taxon>
        <taxon>Methanobacteriota</taxon>
        <taxon>Stenosarchaea group</taxon>
        <taxon>Halobacteria</taxon>
        <taxon>Halobacteriales</taxon>
        <taxon>Natronomonadaceae</taxon>
        <taxon>Natronomonas</taxon>
    </lineage>
</organism>
<feature type="transmembrane region" description="Helical" evidence="8">
    <location>
        <begin position="443"/>
        <end position="462"/>
    </location>
</feature>
<dbReference type="KEGG" id="nmo:Nmlp_3369"/>
<keyword evidence="4 10" id="KW-0560">Oxidoreductase</keyword>
<feature type="domain" description="Cytochrome c" evidence="9">
    <location>
        <begin position="83"/>
        <end position="216"/>
    </location>
</feature>
<proteinExistence type="predicted"/>
<dbReference type="PANTHER" id="PTHR30600:SF7">
    <property type="entry name" value="CYTOCHROME C PEROXIDASE-RELATED"/>
    <property type="match status" value="1"/>
</dbReference>
<feature type="compositionally biased region" description="Acidic residues" evidence="7">
    <location>
        <begin position="416"/>
        <end position="430"/>
    </location>
</feature>
<keyword evidence="8" id="KW-0472">Membrane</keyword>
<evidence type="ECO:0000256" key="7">
    <source>
        <dbReference type="SAM" id="MobiDB-lite"/>
    </source>
</evidence>
<keyword evidence="3 6" id="KW-0479">Metal-binding</keyword>
<keyword evidence="8" id="KW-0812">Transmembrane</keyword>
<evidence type="ECO:0000313" key="11">
    <source>
        <dbReference type="Proteomes" id="UP000011867"/>
    </source>
</evidence>
<keyword evidence="8" id="KW-1133">Transmembrane helix</keyword>
<dbReference type="AlphaFoldDB" id="M1Y4P4"/>
<dbReference type="Proteomes" id="UP000011867">
    <property type="component" value="Chromosome"/>
</dbReference>
<dbReference type="PROSITE" id="PS51007">
    <property type="entry name" value="CYTC"/>
    <property type="match status" value="2"/>
</dbReference>
<dbReference type="STRING" id="268739.Nmlp_3369"/>
<keyword evidence="5 6" id="KW-0408">Iron</keyword>
<evidence type="ECO:0000259" key="9">
    <source>
        <dbReference type="PROSITE" id="PS51007"/>
    </source>
</evidence>
<dbReference type="InterPro" id="IPR036909">
    <property type="entry name" value="Cyt_c-like_dom_sf"/>
</dbReference>
<keyword evidence="11" id="KW-1185">Reference proteome</keyword>
<feature type="compositionally biased region" description="Polar residues" evidence="7">
    <location>
        <begin position="41"/>
        <end position="50"/>
    </location>
</feature>
<evidence type="ECO:0000256" key="1">
    <source>
        <dbReference type="ARBA" id="ARBA00004196"/>
    </source>
</evidence>
<dbReference type="GO" id="GO:0020037">
    <property type="term" value="F:heme binding"/>
    <property type="evidence" value="ECO:0007669"/>
    <property type="project" value="InterPro"/>
</dbReference>
<keyword evidence="2 6" id="KW-0349">Heme</keyword>
<evidence type="ECO:0000256" key="5">
    <source>
        <dbReference type="ARBA" id="ARBA00023004"/>
    </source>
</evidence>
<dbReference type="GO" id="GO:0009055">
    <property type="term" value="F:electron transfer activity"/>
    <property type="evidence" value="ECO:0007669"/>
    <property type="project" value="InterPro"/>
</dbReference>
<dbReference type="eggNOG" id="arCOG06268">
    <property type="taxonomic scope" value="Archaea"/>
</dbReference>
<feature type="region of interest" description="Disordered" evidence="7">
    <location>
        <begin position="400"/>
        <end position="431"/>
    </location>
</feature>
<sequence length="468" mass="50681">MRNRRQRLLAVLCACLLLLSGVGAGAASAAGAPTTADDTETNAAPQVQQTDEADNGTDGLPVEPPTRAHPGYEYIERENDTEAKIELGKQLYLDPRISQTGTISCNTCHNVMDPGGHDGRPTAMGVHGQTGPVNSPTVWNSGFHHTQFWDGRADTLAEQAQGPLVADVEMGMPDTGAVLERLRSMDGYVEAYQEVYGDQADVENPEDIITLERTVDAIAAYERTLVTPNSPYDQYVQGDADALSEQQLDGMETFEELGCTSCHSGPMFSGQWDEPESGNGVYQPNPTYPNNEQCSEYVDEYGLMENPGRMGVTDDSADQYLYKVPTLRNVEYTAPYTHTGNVRTLEEMIRLMGACQLNEDLSDEEVQDIRAFLTSLSGEHPEQEMPMLPGPSGESVIPADSGVNPSETGGQATEMQEAESTEMQDTEMQDDGSGGIIEDTPGFTMGLTVVALAVALATALIARTRRFE</sequence>
<dbReference type="InterPro" id="IPR051395">
    <property type="entry name" value="Cytochrome_c_Peroxidase/MauG"/>
</dbReference>
<gene>
    <name evidence="10" type="primary">cpx</name>
    <name evidence="10" type="ordered locus">Nmlp_3369</name>
</gene>
<evidence type="ECO:0000313" key="10">
    <source>
        <dbReference type="EMBL" id="CCQ37498.1"/>
    </source>
</evidence>
<dbReference type="EC" id="1.11.1.5" evidence="10"/>
<dbReference type="GO" id="GO:0046872">
    <property type="term" value="F:metal ion binding"/>
    <property type="evidence" value="ECO:0007669"/>
    <property type="project" value="UniProtKB-KW"/>
</dbReference>
<evidence type="ECO:0000256" key="6">
    <source>
        <dbReference type="PROSITE-ProRule" id="PRU00433"/>
    </source>
</evidence>
<feature type="domain" description="Cytochrome c" evidence="9">
    <location>
        <begin position="245"/>
        <end position="377"/>
    </location>
</feature>
<dbReference type="SUPFAM" id="SSF46626">
    <property type="entry name" value="Cytochrome c"/>
    <property type="match status" value="2"/>
</dbReference>
<dbReference type="InterPro" id="IPR009056">
    <property type="entry name" value="Cyt_c-like_dom"/>
</dbReference>
<dbReference type="Pfam" id="PF03150">
    <property type="entry name" value="CCP_MauG"/>
    <property type="match status" value="1"/>
</dbReference>
<evidence type="ECO:0000256" key="2">
    <source>
        <dbReference type="ARBA" id="ARBA00022617"/>
    </source>
</evidence>
<keyword evidence="10" id="KW-0575">Peroxidase</keyword>
<reference evidence="10 11" key="1">
    <citation type="journal article" date="2013" name="Genome Announc.">
        <title>Genome of the haloarchaeon Natronomonas moolapensis, a neutrophilic member of a previously haloalkaliphilic genus.</title>
        <authorList>
            <person name="Dyall-Smith M.L."/>
            <person name="Pfeiffer F."/>
            <person name="Oberwinkler T."/>
            <person name="Klee K."/>
            <person name="Rampp M."/>
            <person name="Palm P."/>
            <person name="Gross K."/>
            <person name="Schuster S.C."/>
            <person name="Oesterhelt D."/>
        </authorList>
    </citation>
    <scope>NUCLEOTIDE SEQUENCE [LARGE SCALE GENOMIC DNA]</scope>
    <source>
        <strain evidence="11">DSM 18674 / JCM 14361 / 8.8.11</strain>
    </source>
</reference>
<dbReference type="InterPro" id="IPR004852">
    <property type="entry name" value="Di-haem_cyt_c_peroxidsae"/>
</dbReference>
<dbReference type="EMBL" id="HF582854">
    <property type="protein sequence ID" value="CCQ37498.1"/>
    <property type="molecule type" value="Genomic_DNA"/>
</dbReference>